<reference evidence="2" key="1">
    <citation type="submission" date="2025-08" db="UniProtKB">
        <authorList>
            <consortium name="RefSeq"/>
        </authorList>
    </citation>
    <scope>IDENTIFICATION</scope>
</reference>
<name>A0ABM1EF59_PRICU</name>
<proteinExistence type="predicted"/>
<dbReference type="PANTHER" id="PTHR47018">
    <property type="entry name" value="CXC DOMAIN-CONTAINING PROTEIN-RELATED"/>
    <property type="match status" value="1"/>
</dbReference>
<organism evidence="1 2">
    <name type="scientific">Priapulus caudatus</name>
    <name type="common">Priapulid worm</name>
    <dbReference type="NCBI Taxonomy" id="37621"/>
    <lineage>
        <taxon>Eukaryota</taxon>
        <taxon>Metazoa</taxon>
        <taxon>Ecdysozoa</taxon>
        <taxon>Scalidophora</taxon>
        <taxon>Priapulida</taxon>
        <taxon>Priapulimorpha</taxon>
        <taxon>Priapulimorphida</taxon>
        <taxon>Priapulidae</taxon>
        <taxon>Priapulus</taxon>
    </lineage>
</organism>
<protein>
    <submittedName>
        <fullName evidence="2">Uncharacterized protein LOC106811642</fullName>
    </submittedName>
</protein>
<keyword evidence="1" id="KW-1185">Reference proteome</keyword>
<dbReference type="RefSeq" id="XP_014670830.1">
    <property type="nucleotide sequence ID" value="XM_014815344.1"/>
</dbReference>
<gene>
    <name evidence="2" type="primary">LOC106811642</name>
</gene>
<sequence length="340" mass="39686">MESAGLDDVWVESAIFGQNAAKSMMDGKHYYRAIQGHIWAYEALSRIKFEAFLDWIQQQNPELHQELVVHPSAVSALFKKNGTRTREPECLLNAVAEFNELLDRTEYVEKTDEFNTMLKQNPNNAFWLKYLEMVEILFAFVRANRDGDWLLHLDSFAAMLPWLTIYDHVNYARWGPVYLADMKGLAQTAPEVHEEFLARNFVVKRHAWRFNQVPVDQATEWVNKVCKLSNGIIGITRNDTARDRFCTTWSERSQISDDTLHLFSLRNDDSEKDFLTRKDGLPSKMTRDLDAASKLEAQFRRFKAFTISDQDDAPPHSAKITDYQRHCHRRDSCRPPHIRR</sequence>
<dbReference type="GeneID" id="106811642"/>
<evidence type="ECO:0000313" key="2">
    <source>
        <dbReference type="RefSeq" id="XP_014670830.1"/>
    </source>
</evidence>
<dbReference type="Proteomes" id="UP000695022">
    <property type="component" value="Unplaced"/>
</dbReference>
<accession>A0ABM1EF59</accession>
<dbReference type="PANTHER" id="PTHR47018:SF3">
    <property type="entry name" value="MYCBP-ASSOCIATED PROTEIN"/>
    <property type="match status" value="1"/>
</dbReference>
<evidence type="ECO:0000313" key="1">
    <source>
        <dbReference type="Proteomes" id="UP000695022"/>
    </source>
</evidence>